<evidence type="ECO:0000313" key="9">
    <source>
        <dbReference type="EMBL" id="MCI1188942.1"/>
    </source>
</evidence>
<dbReference type="GO" id="GO:0006508">
    <property type="term" value="P:proteolysis"/>
    <property type="evidence" value="ECO:0007669"/>
    <property type="project" value="UniProtKB-KW"/>
</dbReference>
<evidence type="ECO:0000256" key="7">
    <source>
        <dbReference type="SAM" id="Phobius"/>
    </source>
</evidence>
<evidence type="ECO:0000256" key="2">
    <source>
        <dbReference type="ARBA" id="ARBA00009045"/>
    </source>
</evidence>
<dbReference type="PANTHER" id="PTHR43731">
    <property type="entry name" value="RHOMBOID PROTEASE"/>
    <property type="match status" value="1"/>
</dbReference>
<dbReference type="GO" id="GO:0016020">
    <property type="term" value="C:membrane"/>
    <property type="evidence" value="ECO:0007669"/>
    <property type="project" value="UniProtKB-SubCell"/>
</dbReference>
<keyword evidence="6 7" id="KW-0472">Membrane</keyword>
<feature type="transmembrane region" description="Helical" evidence="7">
    <location>
        <begin position="48"/>
        <end position="69"/>
    </location>
</feature>
<sequence>MFNLTPTVRNLLIANVIFLVAQNSLLPLLTQVGSLYPIGSPYFFPWQFFTYMFLHAGWGHLISNMFGLISFGPLLEQRWGATRFLTFWLICGVGAGLLYEGVRGYELHKMEQSRQEFHQSPTGGEFANFFRSYFPDATGYETLAGALERNPKNAEYIDAATQAVDGAVSETINSRGGGMLGASGALFGILFAFAYLFPNTELMLLFFPFPIKAKYFVFFYALYELYAGVHRTPGDNVAHFAHLGGLVIGFFVVKYWEGRRERFY</sequence>
<gene>
    <name evidence="9" type="ORF">MON38_16080</name>
</gene>
<dbReference type="EMBL" id="JALBGC010000004">
    <property type="protein sequence ID" value="MCI1188942.1"/>
    <property type="molecule type" value="Genomic_DNA"/>
</dbReference>
<comment type="caution">
    <text evidence="9">The sequence shown here is derived from an EMBL/GenBank/DDBJ whole genome shotgun (WGS) entry which is preliminary data.</text>
</comment>
<keyword evidence="3 7" id="KW-0812">Transmembrane</keyword>
<evidence type="ECO:0000256" key="5">
    <source>
        <dbReference type="ARBA" id="ARBA00022989"/>
    </source>
</evidence>
<feature type="transmembrane region" description="Helical" evidence="7">
    <location>
        <begin position="238"/>
        <end position="256"/>
    </location>
</feature>
<evidence type="ECO:0000313" key="10">
    <source>
        <dbReference type="Proteomes" id="UP001139193"/>
    </source>
</evidence>
<protein>
    <submittedName>
        <fullName evidence="9">Rhomboid family intramembrane serine protease</fullName>
    </submittedName>
</protein>
<dbReference type="InterPro" id="IPR050925">
    <property type="entry name" value="Rhomboid_protease_S54"/>
</dbReference>
<evidence type="ECO:0000256" key="1">
    <source>
        <dbReference type="ARBA" id="ARBA00004141"/>
    </source>
</evidence>
<reference evidence="9" key="1">
    <citation type="submission" date="2022-03" db="EMBL/GenBank/DDBJ databases">
        <title>Bacterial whole genome sequence for Hymenobacter sp. DH14.</title>
        <authorList>
            <person name="Le V."/>
        </authorList>
    </citation>
    <scope>NUCLEOTIDE SEQUENCE</scope>
    <source>
        <strain evidence="9">DH14</strain>
    </source>
</reference>
<evidence type="ECO:0000256" key="4">
    <source>
        <dbReference type="ARBA" id="ARBA00022801"/>
    </source>
</evidence>
<keyword evidence="9" id="KW-0645">Protease</keyword>
<dbReference type="SUPFAM" id="SSF144091">
    <property type="entry name" value="Rhomboid-like"/>
    <property type="match status" value="1"/>
</dbReference>
<evidence type="ECO:0000256" key="6">
    <source>
        <dbReference type="ARBA" id="ARBA00023136"/>
    </source>
</evidence>
<feature type="domain" description="Peptidase S54 rhomboid" evidence="8">
    <location>
        <begin position="172"/>
        <end position="253"/>
    </location>
</feature>
<feature type="transmembrane region" description="Helical" evidence="7">
    <location>
        <begin position="81"/>
        <end position="99"/>
    </location>
</feature>
<dbReference type="Proteomes" id="UP001139193">
    <property type="component" value="Unassembled WGS sequence"/>
</dbReference>
<organism evidence="9 10">
    <name type="scientific">Hymenobacter cyanobacteriorum</name>
    <dbReference type="NCBI Taxonomy" id="2926463"/>
    <lineage>
        <taxon>Bacteria</taxon>
        <taxon>Pseudomonadati</taxon>
        <taxon>Bacteroidota</taxon>
        <taxon>Cytophagia</taxon>
        <taxon>Cytophagales</taxon>
        <taxon>Hymenobacteraceae</taxon>
        <taxon>Hymenobacter</taxon>
    </lineage>
</organism>
<feature type="transmembrane region" description="Helical" evidence="7">
    <location>
        <begin position="12"/>
        <end position="36"/>
    </location>
</feature>
<dbReference type="Gene3D" id="1.20.1540.10">
    <property type="entry name" value="Rhomboid-like"/>
    <property type="match status" value="1"/>
</dbReference>
<dbReference type="AlphaFoldDB" id="A0A9X1VIL8"/>
<proteinExistence type="inferred from homology"/>
<accession>A0A9X1VIL8</accession>
<keyword evidence="4" id="KW-0378">Hydrolase</keyword>
<feature type="domain" description="Peptidase S54 rhomboid" evidence="8">
    <location>
        <begin position="46"/>
        <end position="99"/>
    </location>
</feature>
<dbReference type="Pfam" id="PF01694">
    <property type="entry name" value="Rhomboid"/>
    <property type="match status" value="2"/>
</dbReference>
<comment type="subcellular location">
    <subcellularLocation>
        <location evidence="1">Membrane</location>
        <topology evidence="1">Multi-pass membrane protein</topology>
    </subcellularLocation>
</comment>
<keyword evidence="10" id="KW-1185">Reference proteome</keyword>
<evidence type="ECO:0000259" key="8">
    <source>
        <dbReference type="Pfam" id="PF01694"/>
    </source>
</evidence>
<keyword evidence="5 7" id="KW-1133">Transmembrane helix</keyword>
<dbReference type="InterPro" id="IPR035952">
    <property type="entry name" value="Rhomboid-like_sf"/>
</dbReference>
<dbReference type="GO" id="GO:0004252">
    <property type="term" value="F:serine-type endopeptidase activity"/>
    <property type="evidence" value="ECO:0007669"/>
    <property type="project" value="InterPro"/>
</dbReference>
<feature type="transmembrane region" description="Helical" evidence="7">
    <location>
        <begin position="178"/>
        <end position="197"/>
    </location>
</feature>
<dbReference type="InterPro" id="IPR022764">
    <property type="entry name" value="Peptidase_S54_rhomboid_dom"/>
</dbReference>
<name>A0A9X1VIL8_9BACT</name>
<evidence type="ECO:0000256" key="3">
    <source>
        <dbReference type="ARBA" id="ARBA00022692"/>
    </source>
</evidence>
<dbReference type="PANTHER" id="PTHR43731:SF14">
    <property type="entry name" value="PRESENILIN-ASSOCIATED RHOMBOID-LIKE PROTEIN, MITOCHONDRIAL"/>
    <property type="match status" value="1"/>
</dbReference>
<feature type="transmembrane region" description="Helical" evidence="7">
    <location>
        <begin position="204"/>
        <end position="223"/>
    </location>
</feature>
<comment type="similarity">
    <text evidence="2">Belongs to the peptidase S54 family.</text>
</comment>
<dbReference type="RefSeq" id="WP_241937166.1">
    <property type="nucleotide sequence ID" value="NZ_JALBGC010000004.1"/>
</dbReference>